<dbReference type="AlphaFoldDB" id="A0A415MVL8"/>
<dbReference type="Pfam" id="PF08845">
    <property type="entry name" value="SymE_toxin"/>
    <property type="match status" value="1"/>
</dbReference>
<evidence type="ECO:0000313" key="3">
    <source>
        <dbReference type="Proteomes" id="UP000283325"/>
    </source>
</evidence>
<protein>
    <submittedName>
        <fullName evidence="2">Type I addiction module toxin, SymE family</fullName>
    </submittedName>
</protein>
<evidence type="ECO:0000259" key="1">
    <source>
        <dbReference type="Pfam" id="PF08845"/>
    </source>
</evidence>
<comment type="caution">
    <text evidence="2">The sequence shown here is derived from an EMBL/GenBank/DDBJ whole genome shotgun (WGS) entry which is preliminary data.</text>
</comment>
<dbReference type="InterPro" id="IPR014944">
    <property type="entry name" value="Toxin_SymE-like"/>
</dbReference>
<sequence length="56" mass="6345">MKVYEATTVSRGIDTKYKSVPQIRLQGAWLENNCGFEPGTNIKVLCEEGRLVIERC</sequence>
<gene>
    <name evidence="2" type="ORF">DWZ98_13275</name>
</gene>
<dbReference type="EMBL" id="QRPD01000013">
    <property type="protein sequence ID" value="RHL85815.1"/>
    <property type="molecule type" value="Genomic_DNA"/>
</dbReference>
<name>A0A415MVL8_9FIRM</name>
<reference evidence="2 3" key="1">
    <citation type="submission" date="2018-08" db="EMBL/GenBank/DDBJ databases">
        <title>A genome reference for cultivated species of the human gut microbiota.</title>
        <authorList>
            <person name="Zou Y."/>
            <person name="Xue W."/>
            <person name="Luo G."/>
        </authorList>
    </citation>
    <scope>NUCLEOTIDE SEQUENCE [LARGE SCALE GENOMIC DNA]</scope>
    <source>
        <strain evidence="2 3">AF36-1BH</strain>
    </source>
</reference>
<dbReference type="GO" id="GO:0003723">
    <property type="term" value="F:RNA binding"/>
    <property type="evidence" value="ECO:0007669"/>
    <property type="project" value="InterPro"/>
</dbReference>
<accession>A0A415MVL8</accession>
<proteinExistence type="predicted"/>
<dbReference type="GO" id="GO:0005737">
    <property type="term" value="C:cytoplasm"/>
    <property type="evidence" value="ECO:0007669"/>
    <property type="project" value="InterPro"/>
</dbReference>
<dbReference type="Proteomes" id="UP000283325">
    <property type="component" value="Unassembled WGS sequence"/>
</dbReference>
<organism evidence="2 3">
    <name type="scientific">Dorea formicigenerans</name>
    <dbReference type="NCBI Taxonomy" id="39486"/>
    <lineage>
        <taxon>Bacteria</taxon>
        <taxon>Bacillati</taxon>
        <taxon>Bacillota</taxon>
        <taxon>Clostridia</taxon>
        <taxon>Lachnospirales</taxon>
        <taxon>Lachnospiraceae</taxon>
        <taxon>Dorea</taxon>
    </lineage>
</organism>
<feature type="domain" description="Toxin SymE-like" evidence="1">
    <location>
        <begin position="10"/>
        <end position="54"/>
    </location>
</feature>
<dbReference type="GO" id="GO:0016070">
    <property type="term" value="P:RNA metabolic process"/>
    <property type="evidence" value="ECO:0007669"/>
    <property type="project" value="InterPro"/>
</dbReference>
<evidence type="ECO:0000313" key="2">
    <source>
        <dbReference type="EMBL" id="RHL85815.1"/>
    </source>
</evidence>
<dbReference type="GO" id="GO:0016788">
    <property type="term" value="F:hydrolase activity, acting on ester bonds"/>
    <property type="evidence" value="ECO:0007669"/>
    <property type="project" value="InterPro"/>
</dbReference>